<dbReference type="PANTHER" id="PTHR46599:SF6">
    <property type="entry name" value="DUAL SPECIFICITY PHOSPHATASE 26"/>
    <property type="match status" value="1"/>
</dbReference>
<name>A0AAD9B5U6_DISEL</name>
<comment type="caution">
    <text evidence="2">The sequence shown here is derived from an EMBL/GenBank/DDBJ whole genome shotgun (WGS) entry which is preliminary data.</text>
</comment>
<evidence type="ECO:0000313" key="3">
    <source>
        <dbReference type="Proteomes" id="UP001228049"/>
    </source>
</evidence>
<evidence type="ECO:0000313" key="2">
    <source>
        <dbReference type="EMBL" id="KAK1877186.1"/>
    </source>
</evidence>
<proteinExistence type="predicted"/>
<dbReference type="Proteomes" id="UP001228049">
    <property type="component" value="Unassembled WGS sequence"/>
</dbReference>
<evidence type="ECO:0000259" key="1">
    <source>
        <dbReference type="Pfam" id="PF13843"/>
    </source>
</evidence>
<reference evidence="2" key="1">
    <citation type="submission" date="2023-04" db="EMBL/GenBank/DDBJ databases">
        <title>Chromosome-level genome of Chaenocephalus aceratus.</title>
        <authorList>
            <person name="Park H."/>
        </authorList>
    </citation>
    <scope>NUCLEOTIDE SEQUENCE</scope>
    <source>
        <strain evidence="2">DE</strain>
        <tissue evidence="2">Muscle</tissue>
    </source>
</reference>
<accession>A0AAD9B5U6</accession>
<dbReference type="PANTHER" id="PTHR46599">
    <property type="entry name" value="PIGGYBAC TRANSPOSABLE ELEMENT-DERIVED PROTEIN 4"/>
    <property type="match status" value="1"/>
</dbReference>
<gene>
    <name evidence="2" type="ORF">KUDE01_002502</name>
</gene>
<protein>
    <submittedName>
        <fullName evidence="2">PiggyBac transposable element-derived protein 4</fullName>
    </submittedName>
</protein>
<sequence length="170" mass="19617">MARHYSTQEALEIIMHLRGWLLILLLARSLIPGPTHYAVARICDPASSFALLLMEDILQHIVSMTNLHGRRSIAEWRDMDTEELQAYVGLLILAGVYRSKNESTLSLWSEKSGWSIFRATMSHKRFHQISRTLRFDDKLSRPRRRDDKLAAFRKVWDMCAPPADAVQAIQ</sequence>
<feature type="domain" description="PiggyBac transposable element-derived protein" evidence="1">
    <location>
        <begin position="44"/>
        <end position="157"/>
    </location>
</feature>
<dbReference type="InterPro" id="IPR029526">
    <property type="entry name" value="PGBD"/>
</dbReference>
<organism evidence="2 3">
    <name type="scientific">Dissostichus eleginoides</name>
    <name type="common">Patagonian toothfish</name>
    <name type="synonym">Dissostichus amissus</name>
    <dbReference type="NCBI Taxonomy" id="100907"/>
    <lineage>
        <taxon>Eukaryota</taxon>
        <taxon>Metazoa</taxon>
        <taxon>Chordata</taxon>
        <taxon>Craniata</taxon>
        <taxon>Vertebrata</taxon>
        <taxon>Euteleostomi</taxon>
        <taxon>Actinopterygii</taxon>
        <taxon>Neopterygii</taxon>
        <taxon>Teleostei</taxon>
        <taxon>Neoteleostei</taxon>
        <taxon>Acanthomorphata</taxon>
        <taxon>Eupercaria</taxon>
        <taxon>Perciformes</taxon>
        <taxon>Notothenioidei</taxon>
        <taxon>Nototheniidae</taxon>
        <taxon>Dissostichus</taxon>
    </lineage>
</organism>
<dbReference type="EMBL" id="JASDAP010000027">
    <property type="protein sequence ID" value="KAK1877186.1"/>
    <property type="molecule type" value="Genomic_DNA"/>
</dbReference>
<dbReference type="AlphaFoldDB" id="A0AAD9B5U6"/>
<keyword evidence="3" id="KW-1185">Reference proteome</keyword>
<dbReference type="Pfam" id="PF13843">
    <property type="entry name" value="DDE_Tnp_1_7"/>
    <property type="match status" value="1"/>
</dbReference>